<evidence type="ECO:0000313" key="3">
    <source>
        <dbReference type="Proteomes" id="UP000306102"/>
    </source>
</evidence>
<protein>
    <recommendedName>
        <fullName evidence="1">F-box domain-containing protein</fullName>
    </recommendedName>
</protein>
<dbReference type="InterPro" id="IPR036047">
    <property type="entry name" value="F-box-like_dom_sf"/>
</dbReference>
<dbReference type="InterPro" id="IPR053197">
    <property type="entry name" value="F-box_SCFL_complex_component"/>
</dbReference>
<dbReference type="PANTHER" id="PTHR34223:SF51">
    <property type="entry name" value="OS06G0556300 PROTEIN"/>
    <property type="match status" value="1"/>
</dbReference>
<evidence type="ECO:0000313" key="2">
    <source>
        <dbReference type="EMBL" id="THF99804.1"/>
    </source>
</evidence>
<keyword evidence="3" id="KW-1185">Reference proteome</keyword>
<dbReference type="PROSITE" id="PS50181">
    <property type="entry name" value="FBOX"/>
    <property type="match status" value="1"/>
</dbReference>
<evidence type="ECO:0000259" key="1">
    <source>
        <dbReference type="PROSITE" id="PS50181"/>
    </source>
</evidence>
<comment type="caution">
    <text evidence="2">The sequence shown here is derived from an EMBL/GenBank/DDBJ whole genome shotgun (WGS) entry which is preliminary data.</text>
</comment>
<dbReference type="Gene3D" id="1.20.1280.50">
    <property type="match status" value="1"/>
</dbReference>
<proteinExistence type="predicted"/>
<feature type="domain" description="F-box" evidence="1">
    <location>
        <begin position="27"/>
        <end position="63"/>
    </location>
</feature>
<organism evidence="2 3">
    <name type="scientific">Camellia sinensis var. sinensis</name>
    <name type="common">China tea</name>
    <dbReference type="NCBI Taxonomy" id="542762"/>
    <lineage>
        <taxon>Eukaryota</taxon>
        <taxon>Viridiplantae</taxon>
        <taxon>Streptophyta</taxon>
        <taxon>Embryophyta</taxon>
        <taxon>Tracheophyta</taxon>
        <taxon>Spermatophyta</taxon>
        <taxon>Magnoliopsida</taxon>
        <taxon>eudicotyledons</taxon>
        <taxon>Gunneridae</taxon>
        <taxon>Pentapetalae</taxon>
        <taxon>asterids</taxon>
        <taxon>Ericales</taxon>
        <taxon>Theaceae</taxon>
        <taxon>Camellia</taxon>
    </lineage>
</organism>
<sequence length="324" mass="37936">MEAKALIKKLKISKKKKKKVQKVEEKHDCLTKLPEPLLHHIFSYLTIKDMIRTRVLAKRWRYIWLSVPCLKFSPMEVSRQKEVVFINRTLLCYKGPEIQKLNITFKYSNADAHLVDWWIHFALTRNVNELYLDFINEGPHFLSLDCYSSLKILLLELVQFSGGTINDLISSSPILENVSLTDCQKHECWKNLVIKRMQSFESASFYCLRLHCWHYADDEGYTIVKILEAVCQFKDLRLCSCYTGAFSTTEEQSLDYLSFDVTCLRIKTDLMKWKIPGLAYMLRHSPNIVTLIISIDNIMGKEFQKDGECCKLQQPNITCQLWNL</sequence>
<dbReference type="Proteomes" id="UP000306102">
    <property type="component" value="Unassembled WGS sequence"/>
</dbReference>
<name>A0A4S4DBB9_CAMSN</name>
<dbReference type="Pfam" id="PF00646">
    <property type="entry name" value="F-box"/>
    <property type="match status" value="1"/>
</dbReference>
<gene>
    <name evidence="2" type="ORF">TEA_021745</name>
</gene>
<dbReference type="STRING" id="542762.A0A4S4DBB9"/>
<dbReference type="InterPro" id="IPR001810">
    <property type="entry name" value="F-box_dom"/>
</dbReference>
<dbReference type="CDD" id="cd22160">
    <property type="entry name" value="F-box_AtFBL13-like"/>
    <property type="match status" value="1"/>
</dbReference>
<reference evidence="2 3" key="1">
    <citation type="journal article" date="2018" name="Proc. Natl. Acad. Sci. U.S.A.">
        <title>Draft genome sequence of Camellia sinensis var. sinensis provides insights into the evolution of the tea genome and tea quality.</title>
        <authorList>
            <person name="Wei C."/>
            <person name="Yang H."/>
            <person name="Wang S."/>
            <person name="Zhao J."/>
            <person name="Liu C."/>
            <person name="Gao L."/>
            <person name="Xia E."/>
            <person name="Lu Y."/>
            <person name="Tai Y."/>
            <person name="She G."/>
            <person name="Sun J."/>
            <person name="Cao H."/>
            <person name="Tong W."/>
            <person name="Gao Q."/>
            <person name="Li Y."/>
            <person name="Deng W."/>
            <person name="Jiang X."/>
            <person name="Wang W."/>
            <person name="Chen Q."/>
            <person name="Zhang S."/>
            <person name="Li H."/>
            <person name="Wu J."/>
            <person name="Wang P."/>
            <person name="Li P."/>
            <person name="Shi C."/>
            <person name="Zheng F."/>
            <person name="Jian J."/>
            <person name="Huang B."/>
            <person name="Shan D."/>
            <person name="Shi M."/>
            <person name="Fang C."/>
            <person name="Yue Y."/>
            <person name="Li F."/>
            <person name="Li D."/>
            <person name="Wei S."/>
            <person name="Han B."/>
            <person name="Jiang C."/>
            <person name="Yin Y."/>
            <person name="Xia T."/>
            <person name="Zhang Z."/>
            <person name="Bennetzen J.L."/>
            <person name="Zhao S."/>
            <person name="Wan X."/>
        </authorList>
    </citation>
    <scope>NUCLEOTIDE SEQUENCE [LARGE SCALE GENOMIC DNA]</scope>
    <source>
        <strain evidence="3">cv. Shuchazao</strain>
        <tissue evidence="2">Leaf</tissue>
    </source>
</reference>
<accession>A0A4S4DBB9</accession>
<dbReference type="SUPFAM" id="SSF81383">
    <property type="entry name" value="F-box domain"/>
    <property type="match status" value="1"/>
</dbReference>
<dbReference type="EMBL" id="SDRB02011852">
    <property type="protein sequence ID" value="THF99804.1"/>
    <property type="molecule type" value="Genomic_DNA"/>
</dbReference>
<dbReference type="AlphaFoldDB" id="A0A4S4DBB9"/>
<dbReference type="PANTHER" id="PTHR34223">
    <property type="entry name" value="OS11G0201299 PROTEIN"/>
    <property type="match status" value="1"/>
</dbReference>
<dbReference type="InterPro" id="IPR053781">
    <property type="entry name" value="F-box_AtFBL13-like"/>
</dbReference>